<proteinExistence type="predicted"/>
<dbReference type="AlphaFoldDB" id="A0A413BKD0"/>
<reference evidence="1 2" key="1">
    <citation type="submission" date="2018-08" db="EMBL/GenBank/DDBJ databases">
        <title>A genome reference for cultivated species of the human gut microbiota.</title>
        <authorList>
            <person name="Zou Y."/>
            <person name="Xue W."/>
            <person name="Luo G."/>
        </authorList>
    </citation>
    <scope>NUCLEOTIDE SEQUENCE [LARGE SCALE GENOMIC DNA]</scope>
    <source>
        <strain evidence="1 2">AF12-8</strain>
    </source>
</reference>
<dbReference type="Proteomes" id="UP000286581">
    <property type="component" value="Unassembled WGS sequence"/>
</dbReference>
<evidence type="ECO:0008006" key="3">
    <source>
        <dbReference type="Google" id="ProtNLM"/>
    </source>
</evidence>
<evidence type="ECO:0000313" key="1">
    <source>
        <dbReference type="EMBL" id="RGW41082.1"/>
    </source>
</evidence>
<organism evidence="1 2">
    <name type="scientific">Agathobacter rectalis</name>
    <dbReference type="NCBI Taxonomy" id="39491"/>
    <lineage>
        <taxon>Bacteria</taxon>
        <taxon>Bacillati</taxon>
        <taxon>Bacillota</taxon>
        <taxon>Clostridia</taxon>
        <taxon>Lachnospirales</taxon>
        <taxon>Lachnospiraceae</taxon>
        <taxon>Agathobacter</taxon>
    </lineage>
</organism>
<sequence>MFKVAAENARNYEWQYKGKGSNSWITFSWQDSYDTAEFKLTILNEGRLTNTYRCKITGEDGTAVYTDEVEIIQIKSPEIIRQPQNAEGKIGSTIVFSVEAANVKNYEWQYKEKGRNNWITFSWQDSYDTAEFKLPILNEGRLTNTYRCKITGEDGTAVYTDEVEIIQIKSPEIIRQPQNAEGKIGSTIVFSVEAANVKNYEWQYKEKGRNNWITFSWQDSYDTAEFKLPILNEGRLTNTYRCKITGEDGSIIYTQEVLYIR</sequence>
<dbReference type="EMBL" id="QSAE01000004">
    <property type="protein sequence ID" value="RGW41082.1"/>
    <property type="molecule type" value="Genomic_DNA"/>
</dbReference>
<accession>A0A413BKD0</accession>
<evidence type="ECO:0000313" key="2">
    <source>
        <dbReference type="Proteomes" id="UP000286581"/>
    </source>
</evidence>
<protein>
    <recommendedName>
        <fullName evidence="3">Ig-like domain-containing protein</fullName>
    </recommendedName>
</protein>
<comment type="caution">
    <text evidence="1">The sequence shown here is derived from an EMBL/GenBank/DDBJ whole genome shotgun (WGS) entry which is preliminary data.</text>
</comment>
<gene>
    <name evidence="1" type="ORF">DWV78_02235</name>
</gene>
<name>A0A413BKD0_9FIRM</name>